<keyword evidence="6 7" id="KW-0472">Membrane</keyword>
<dbReference type="AlphaFoldDB" id="A0A410QEH4"/>
<keyword evidence="2 7" id="KW-0812">Transmembrane</keyword>
<keyword evidence="4 10" id="KW-0067">ATP-binding</keyword>
<dbReference type="PANTHER" id="PTHR24221">
    <property type="entry name" value="ATP-BINDING CASSETTE SUB-FAMILY B"/>
    <property type="match status" value="1"/>
</dbReference>
<dbReference type="PANTHER" id="PTHR24221:SF654">
    <property type="entry name" value="ATP-BINDING CASSETTE SUB-FAMILY B MEMBER 6"/>
    <property type="match status" value="1"/>
</dbReference>
<evidence type="ECO:0000313" key="11">
    <source>
        <dbReference type="Proteomes" id="UP000287969"/>
    </source>
</evidence>
<feature type="domain" description="ABC transmembrane type-1" evidence="9">
    <location>
        <begin position="13"/>
        <end position="294"/>
    </location>
</feature>
<feature type="transmembrane region" description="Helical" evidence="7">
    <location>
        <begin position="51"/>
        <end position="72"/>
    </location>
</feature>
<name>A0A410QEH4_9FIRM</name>
<dbReference type="OrthoDB" id="95687at2"/>
<evidence type="ECO:0000256" key="5">
    <source>
        <dbReference type="ARBA" id="ARBA00022989"/>
    </source>
</evidence>
<dbReference type="Gene3D" id="3.40.50.300">
    <property type="entry name" value="P-loop containing nucleotide triphosphate hydrolases"/>
    <property type="match status" value="1"/>
</dbReference>
<dbReference type="InterPro" id="IPR039421">
    <property type="entry name" value="Type_1_exporter"/>
</dbReference>
<dbReference type="Proteomes" id="UP000287969">
    <property type="component" value="Chromosome"/>
</dbReference>
<dbReference type="Pfam" id="PF00005">
    <property type="entry name" value="ABC_tran"/>
    <property type="match status" value="1"/>
</dbReference>
<dbReference type="InterPro" id="IPR027417">
    <property type="entry name" value="P-loop_NTPase"/>
</dbReference>
<keyword evidence="11" id="KW-1185">Reference proteome</keyword>
<evidence type="ECO:0000256" key="7">
    <source>
        <dbReference type="SAM" id="Phobius"/>
    </source>
</evidence>
<dbReference type="InterPro" id="IPR011527">
    <property type="entry name" value="ABC1_TM_dom"/>
</dbReference>
<dbReference type="SUPFAM" id="SSF52540">
    <property type="entry name" value="P-loop containing nucleoside triphosphate hydrolases"/>
    <property type="match status" value="1"/>
</dbReference>
<dbReference type="Gene3D" id="1.20.1560.10">
    <property type="entry name" value="ABC transporter type 1, transmembrane domain"/>
    <property type="match status" value="1"/>
</dbReference>
<feature type="domain" description="ABC transporter" evidence="8">
    <location>
        <begin position="325"/>
        <end position="557"/>
    </location>
</feature>
<dbReference type="Pfam" id="PF00664">
    <property type="entry name" value="ABC_membrane"/>
    <property type="match status" value="1"/>
</dbReference>
<gene>
    <name evidence="10" type="ORF">EQM13_12850</name>
</gene>
<feature type="transmembrane region" description="Helical" evidence="7">
    <location>
        <begin position="123"/>
        <end position="145"/>
    </location>
</feature>
<dbReference type="GO" id="GO:0005886">
    <property type="term" value="C:plasma membrane"/>
    <property type="evidence" value="ECO:0007669"/>
    <property type="project" value="UniProtKB-SubCell"/>
</dbReference>
<feature type="transmembrane region" description="Helical" evidence="7">
    <location>
        <begin position="230"/>
        <end position="255"/>
    </location>
</feature>
<organism evidence="10 11">
    <name type="scientific">Acidilutibacter cellobiosedens</name>
    <dbReference type="NCBI Taxonomy" id="2507161"/>
    <lineage>
        <taxon>Bacteria</taxon>
        <taxon>Bacillati</taxon>
        <taxon>Bacillota</taxon>
        <taxon>Tissierellia</taxon>
        <taxon>Tissierellales</taxon>
        <taxon>Acidilutibacteraceae</taxon>
        <taxon>Acidilutibacter</taxon>
    </lineage>
</organism>
<evidence type="ECO:0000256" key="2">
    <source>
        <dbReference type="ARBA" id="ARBA00022692"/>
    </source>
</evidence>
<dbReference type="GO" id="GO:0016887">
    <property type="term" value="F:ATP hydrolysis activity"/>
    <property type="evidence" value="ECO:0007669"/>
    <property type="project" value="InterPro"/>
</dbReference>
<dbReference type="RefSeq" id="WP_128752913.1">
    <property type="nucleotide sequence ID" value="NZ_CP035282.1"/>
</dbReference>
<feature type="transmembrane region" description="Helical" evidence="7">
    <location>
        <begin position="12"/>
        <end position="36"/>
    </location>
</feature>
<evidence type="ECO:0000256" key="1">
    <source>
        <dbReference type="ARBA" id="ARBA00004651"/>
    </source>
</evidence>
<dbReference type="SMART" id="SM00382">
    <property type="entry name" value="AAA"/>
    <property type="match status" value="1"/>
</dbReference>
<dbReference type="InterPro" id="IPR017871">
    <property type="entry name" value="ABC_transporter-like_CS"/>
</dbReference>
<feature type="transmembrane region" description="Helical" evidence="7">
    <location>
        <begin position="151"/>
        <end position="169"/>
    </location>
</feature>
<dbReference type="InterPro" id="IPR036640">
    <property type="entry name" value="ABC1_TM_sf"/>
</dbReference>
<dbReference type="InterPro" id="IPR003439">
    <property type="entry name" value="ABC_transporter-like_ATP-bd"/>
</dbReference>
<dbReference type="GO" id="GO:0034040">
    <property type="term" value="F:ATPase-coupled lipid transmembrane transporter activity"/>
    <property type="evidence" value="ECO:0007669"/>
    <property type="project" value="TreeGrafter"/>
</dbReference>
<evidence type="ECO:0000256" key="4">
    <source>
        <dbReference type="ARBA" id="ARBA00022840"/>
    </source>
</evidence>
<proteinExistence type="predicted"/>
<dbReference type="InterPro" id="IPR003593">
    <property type="entry name" value="AAA+_ATPase"/>
</dbReference>
<dbReference type="PROSITE" id="PS00211">
    <property type="entry name" value="ABC_TRANSPORTER_1"/>
    <property type="match status" value="1"/>
</dbReference>
<accession>A0A410QEH4</accession>
<evidence type="ECO:0000256" key="6">
    <source>
        <dbReference type="ARBA" id="ARBA00023136"/>
    </source>
</evidence>
<dbReference type="SUPFAM" id="SSF90123">
    <property type="entry name" value="ABC transporter transmembrane region"/>
    <property type="match status" value="1"/>
</dbReference>
<dbReference type="EMBL" id="CP035282">
    <property type="protein sequence ID" value="QAT62387.1"/>
    <property type="molecule type" value="Genomic_DNA"/>
</dbReference>
<comment type="subcellular location">
    <subcellularLocation>
        <location evidence="1">Cell membrane</location>
        <topology evidence="1">Multi-pass membrane protein</topology>
    </subcellularLocation>
</comment>
<protein>
    <submittedName>
        <fullName evidence="10">ABC transporter ATP-binding protein</fullName>
    </submittedName>
</protein>
<sequence>MINYLRKNKLLLFIYGIFSLVTYAFLTLIFTSYSWITDIALNNDLAQGKVVTIQVMLMLLGMLIFVIIMFFIERYILYRVSKSLRGDMVNKLLDLNYNSFYEKDNVYYSSMIVNDVDILENEYYMSLVDIIGEVIQILVMIFFIAKIDLKYVFIILLLTIPSLIQPSLLKKKIGIAGLNSSKAMTRYNDKTNEYIYGMEEITTSNKHTIFQEKFKDDVFKLEDTRYNEKFLGAINFVLAAVVIYFLKVGALIVFVNDVVAKLIEVSAATALFGYANNIGNPVSSILDYYEKINASKNVKEKVDTFLNEGNDFEDSLDDIDDIERIDVKNLSFSYNDTQVLKNINFTFNKGYKYAIFGGSGSGKSTLIKLIMGFYKTYDGQIFFNDMELKTIKNSSLWKQMAYIQQKVFIMSGTLKDNITLFSNKYTDDEINKAVKFSGLDGLIKSLPNGIDTYIEEGGKNFSGGEKQRISLARALLSDKSIFLLDESFSALDNKNSMEIEKNILDIDKTIIMISHRPNDNLYKYDDIIVFKDGEIAEHGLYDELLKKDTYFYNLIQDSKGGENDEEKKQCSSESTFS</sequence>
<reference evidence="11" key="1">
    <citation type="submission" date="2019-01" db="EMBL/GenBank/DDBJ databases">
        <title>Draft genomes of a novel of Sporanaerobacter strains.</title>
        <authorList>
            <person name="Ma S."/>
        </authorList>
    </citation>
    <scope>NUCLEOTIDE SEQUENCE [LARGE SCALE GENOMIC DNA]</scope>
    <source>
        <strain evidence="11">NJN-17</strain>
    </source>
</reference>
<dbReference type="KEGG" id="spoa:EQM13_12850"/>
<evidence type="ECO:0000313" key="10">
    <source>
        <dbReference type="EMBL" id="QAT62387.1"/>
    </source>
</evidence>
<evidence type="ECO:0000259" key="8">
    <source>
        <dbReference type="PROSITE" id="PS50893"/>
    </source>
</evidence>
<dbReference type="GO" id="GO:0140359">
    <property type="term" value="F:ABC-type transporter activity"/>
    <property type="evidence" value="ECO:0007669"/>
    <property type="project" value="InterPro"/>
</dbReference>
<dbReference type="PROSITE" id="PS50929">
    <property type="entry name" value="ABC_TM1F"/>
    <property type="match status" value="1"/>
</dbReference>
<evidence type="ECO:0000256" key="3">
    <source>
        <dbReference type="ARBA" id="ARBA00022741"/>
    </source>
</evidence>
<keyword evidence="3" id="KW-0547">Nucleotide-binding</keyword>
<dbReference type="PROSITE" id="PS50893">
    <property type="entry name" value="ABC_TRANSPORTER_2"/>
    <property type="match status" value="1"/>
</dbReference>
<evidence type="ECO:0000259" key="9">
    <source>
        <dbReference type="PROSITE" id="PS50929"/>
    </source>
</evidence>
<keyword evidence="5 7" id="KW-1133">Transmembrane helix</keyword>
<dbReference type="GO" id="GO:0005524">
    <property type="term" value="F:ATP binding"/>
    <property type="evidence" value="ECO:0007669"/>
    <property type="project" value="UniProtKB-KW"/>
</dbReference>